<dbReference type="Gene3D" id="3.40.50.880">
    <property type="match status" value="1"/>
</dbReference>
<keyword evidence="15" id="KW-1185">Reference proteome</keyword>
<organism evidence="14 15">
    <name type="scientific">Jeotgalibaca ciconiae</name>
    <dbReference type="NCBI Taxonomy" id="2496265"/>
    <lineage>
        <taxon>Bacteria</taxon>
        <taxon>Bacillati</taxon>
        <taxon>Bacillota</taxon>
        <taxon>Bacilli</taxon>
        <taxon>Lactobacillales</taxon>
        <taxon>Carnobacteriaceae</taxon>
        <taxon>Jeotgalibaca</taxon>
    </lineage>
</organism>
<name>A0A3S9H8X6_9LACT</name>
<keyword evidence="6 11" id="KW-0862">Zinc</keyword>
<evidence type="ECO:0000313" key="15">
    <source>
        <dbReference type="Proteomes" id="UP000273326"/>
    </source>
</evidence>
<feature type="domain" description="Glycoside hydrolase family 42 N-terminal" evidence="12">
    <location>
        <begin position="30"/>
        <end position="392"/>
    </location>
</feature>
<comment type="similarity">
    <text evidence="2 8">Belongs to the glycosyl hydrolase 42 family.</text>
</comment>
<feature type="binding site" evidence="11">
    <location>
        <position position="130"/>
    </location>
    <ligand>
        <name>Zn(2+)</name>
        <dbReference type="ChEBI" id="CHEBI:29105"/>
    </ligand>
</feature>
<comment type="catalytic activity">
    <reaction evidence="1 8">
        <text>Hydrolysis of terminal non-reducing beta-D-galactose residues in beta-D-galactosides.</text>
        <dbReference type="EC" id="3.2.1.23"/>
    </reaction>
</comment>
<evidence type="ECO:0000256" key="10">
    <source>
        <dbReference type="PIRSR" id="PIRSR001084-2"/>
    </source>
</evidence>
<dbReference type="InterPro" id="IPR013529">
    <property type="entry name" value="Glyco_hydro_42_N"/>
</dbReference>
<evidence type="ECO:0000256" key="9">
    <source>
        <dbReference type="PIRSR" id="PIRSR001084-1"/>
    </source>
</evidence>
<dbReference type="EMBL" id="CP034465">
    <property type="protein sequence ID" value="AZP03786.1"/>
    <property type="molecule type" value="Genomic_DNA"/>
</dbReference>
<proteinExistence type="inferred from homology"/>
<evidence type="ECO:0000256" key="11">
    <source>
        <dbReference type="PIRSR" id="PIRSR001084-3"/>
    </source>
</evidence>
<dbReference type="GO" id="GO:0009341">
    <property type="term" value="C:beta-galactosidase complex"/>
    <property type="evidence" value="ECO:0007669"/>
    <property type="project" value="InterPro"/>
</dbReference>
<gene>
    <name evidence="14" type="ORF">EJN90_03390</name>
</gene>
<evidence type="ECO:0000259" key="13">
    <source>
        <dbReference type="Pfam" id="PF08532"/>
    </source>
</evidence>
<dbReference type="Proteomes" id="UP000273326">
    <property type="component" value="Chromosome"/>
</dbReference>
<evidence type="ECO:0000256" key="5">
    <source>
        <dbReference type="ARBA" id="ARBA00022801"/>
    </source>
</evidence>
<dbReference type="Pfam" id="PF02449">
    <property type="entry name" value="Glyco_hydro_42"/>
    <property type="match status" value="1"/>
</dbReference>
<feature type="active site" description="Nucleophile" evidence="9">
    <location>
        <position position="315"/>
    </location>
</feature>
<dbReference type="GO" id="GO:0005975">
    <property type="term" value="P:carbohydrate metabolic process"/>
    <property type="evidence" value="ECO:0007669"/>
    <property type="project" value="InterPro"/>
</dbReference>
<dbReference type="EC" id="3.2.1.23" evidence="3 8"/>
<dbReference type="InterPro" id="IPR017853">
    <property type="entry name" value="GH"/>
</dbReference>
<feature type="domain" description="Beta-galactosidase trimerisation" evidence="13">
    <location>
        <begin position="407"/>
        <end position="611"/>
    </location>
</feature>
<protein>
    <recommendedName>
        <fullName evidence="3 8">Beta-galactosidase</fullName>
        <shortName evidence="8">Beta-gal</shortName>
        <ecNumber evidence="3 8">3.2.1.23</ecNumber>
    </recommendedName>
</protein>
<evidence type="ECO:0000256" key="6">
    <source>
        <dbReference type="ARBA" id="ARBA00022833"/>
    </source>
</evidence>
<feature type="binding site" evidence="11">
    <location>
        <position position="178"/>
    </location>
    <ligand>
        <name>Zn(2+)</name>
        <dbReference type="ChEBI" id="CHEBI:29105"/>
    </ligand>
</feature>
<dbReference type="Pfam" id="PF08532">
    <property type="entry name" value="Glyco_hydro_42M"/>
    <property type="match status" value="1"/>
</dbReference>
<dbReference type="AlphaFoldDB" id="A0A3S9H8X6"/>
<dbReference type="GO" id="GO:0046872">
    <property type="term" value="F:metal ion binding"/>
    <property type="evidence" value="ECO:0007669"/>
    <property type="project" value="UniProtKB-KW"/>
</dbReference>
<dbReference type="KEGG" id="jeh:EJN90_03390"/>
<evidence type="ECO:0000256" key="8">
    <source>
        <dbReference type="PIRNR" id="PIRNR001084"/>
    </source>
</evidence>
<dbReference type="SUPFAM" id="SSF51445">
    <property type="entry name" value="(Trans)glycosidases"/>
    <property type="match status" value="1"/>
</dbReference>
<evidence type="ECO:0000259" key="12">
    <source>
        <dbReference type="Pfam" id="PF02449"/>
    </source>
</evidence>
<keyword evidence="7 8" id="KW-0326">Glycosidase</keyword>
<dbReference type="SUPFAM" id="SSF52317">
    <property type="entry name" value="Class I glutamine amidotransferase-like"/>
    <property type="match status" value="1"/>
</dbReference>
<keyword evidence="4 11" id="KW-0479">Metal-binding</keyword>
<evidence type="ECO:0000256" key="4">
    <source>
        <dbReference type="ARBA" id="ARBA00022723"/>
    </source>
</evidence>
<dbReference type="InterPro" id="IPR029062">
    <property type="entry name" value="Class_I_gatase-like"/>
</dbReference>
<keyword evidence="5 8" id="KW-0378">Hydrolase</keyword>
<evidence type="ECO:0000313" key="14">
    <source>
        <dbReference type="EMBL" id="AZP03786.1"/>
    </source>
</evidence>
<feature type="binding site" evidence="10">
    <location>
        <position position="164"/>
    </location>
    <ligand>
        <name>substrate</name>
    </ligand>
</feature>
<dbReference type="CDD" id="cd03143">
    <property type="entry name" value="A4_beta-galactosidase_middle_domain"/>
    <property type="match status" value="1"/>
</dbReference>
<evidence type="ECO:0000256" key="2">
    <source>
        <dbReference type="ARBA" id="ARBA00005940"/>
    </source>
</evidence>
<dbReference type="PANTHER" id="PTHR36447:SF2">
    <property type="entry name" value="BETA-GALACTOSIDASE YESZ"/>
    <property type="match status" value="1"/>
</dbReference>
<feature type="binding site" evidence="11">
    <location>
        <position position="175"/>
    </location>
    <ligand>
        <name>Zn(2+)</name>
        <dbReference type="ChEBI" id="CHEBI:29105"/>
    </ligand>
</feature>
<sequence length="682" mass="78102">MGCPRIKEILARITIGAIELLRDIYYGAALYPELWKWETVKKDISEMKKIGMNTARIGEFAWSTFEPKKDQFDFTILEDTLKELEKQNMYAILCTPTMTPPIWLTAGETNMMHQTNEGLTFIHGARQHVCTNNPFFRDRARVYAEKLAEFLKDYDNVIAVQLDNEFKAHVGPCYCNNCKNEWHKWLEKEYQDIQLLNEKWTTKIWSQEYTSFDQVVIPKKTAFLHNLSLEEAYTRFTHDLINDFAKDQADTIRQILPIPITHNSSFAFDLDNVGLFENLDFVSFDTYVDTPTAFVMNSSYWPNIKKDVAAHILMETSTSYPGHIKEYRKIHPKGFVEAESFITYASEGKGFLFWPFRQQKGGIEQPHGSVVSSWGEPTIGYQASQNIGELLSKTKDLLLKSRAIQPEIAVIYSDRAKSFLNKENGGALDYRKALTDYFDYFVKNGQRASLYNEKSSFDQLKLLCTPFMHHISDSFRNRALEFVEKGGIWLIGPMSGDRTEEHQWYTDTGLGKLGRILNVEGMMQFPSMETEIKAKFEGQTIFLRNMVTAVSGAAGAKVLGKIDSDEFGEGLAFLFEKQVGKGKIVFIGADLVDAEEQSLNHLVIQKYVEELSLKHEAVQTGASVLDFERRDEDGTIQHWLVNFSGEESNFVLEKEMVDIISGQPFGKGKHTASPYKYYVFID</sequence>
<dbReference type="OrthoDB" id="9800974at2"/>
<dbReference type="Gene3D" id="3.20.20.80">
    <property type="entry name" value="Glycosidases"/>
    <property type="match status" value="1"/>
</dbReference>
<accession>A0A3S9H8X6</accession>
<evidence type="ECO:0000256" key="3">
    <source>
        <dbReference type="ARBA" id="ARBA00012756"/>
    </source>
</evidence>
<reference evidence="15" key="1">
    <citation type="submission" date="2018-12" db="EMBL/GenBank/DDBJ databases">
        <title>Complete genome sequencing of Jeotgalibaca sp. H21T32.</title>
        <authorList>
            <person name="Bae J.-W."/>
            <person name="Lee S.-Y."/>
        </authorList>
    </citation>
    <scope>NUCLEOTIDE SEQUENCE [LARGE SCALE GENOMIC DNA]</scope>
    <source>
        <strain evidence="15">H21T32</strain>
    </source>
</reference>
<dbReference type="InterPro" id="IPR003476">
    <property type="entry name" value="Glyco_hydro_42"/>
</dbReference>
<feature type="binding site" evidence="11">
    <location>
        <position position="173"/>
    </location>
    <ligand>
        <name>Zn(2+)</name>
        <dbReference type="ChEBI" id="CHEBI:29105"/>
    </ligand>
</feature>
<feature type="binding site" evidence="10">
    <location>
        <position position="126"/>
    </location>
    <ligand>
        <name>substrate</name>
    </ligand>
</feature>
<dbReference type="PIRSF" id="PIRSF001084">
    <property type="entry name" value="B-galactosidase"/>
    <property type="match status" value="1"/>
</dbReference>
<evidence type="ECO:0000256" key="1">
    <source>
        <dbReference type="ARBA" id="ARBA00001412"/>
    </source>
</evidence>
<evidence type="ECO:0000256" key="7">
    <source>
        <dbReference type="ARBA" id="ARBA00023295"/>
    </source>
</evidence>
<dbReference type="PANTHER" id="PTHR36447">
    <property type="entry name" value="BETA-GALACTOSIDASE GANA"/>
    <property type="match status" value="1"/>
</dbReference>
<dbReference type="InterPro" id="IPR013738">
    <property type="entry name" value="Beta_galactosidase_Trimer"/>
</dbReference>
<feature type="active site" description="Proton donor" evidence="9">
    <location>
        <position position="165"/>
    </location>
</feature>
<dbReference type="GO" id="GO:0004565">
    <property type="term" value="F:beta-galactosidase activity"/>
    <property type="evidence" value="ECO:0007669"/>
    <property type="project" value="UniProtKB-EC"/>
</dbReference>